<dbReference type="Proteomes" id="UP000078070">
    <property type="component" value="Chromosome"/>
</dbReference>
<reference evidence="6 7" key="2">
    <citation type="journal article" date="2018" name="Int. J. Syst. Evol. Microbiol.">
        <title>Marinobacterium aestuarii sp. nov., a benzene-degrading marine bacterium isolated from estuary sediment.</title>
        <authorList>
            <person name="Bae S.S."/>
            <person name="Jung J."/>
            <person name="Chung D."/>
            <person name="Baek K."/>
        </authorList>
    </citation>
    <scope>NUCLEOTIDE SEQUENCE [LARGE SCALE GENOMIC DNA]</scope>
    <source>
        <strain evidence="6 7">ST58-10</strain>
    </source>
</reference>
<accession>A0A1A9F166</accession>
<feature type="domain" description="HTH araC/xylS-type" evidence="5">
    <location>
        <begin position="182"/>
        <end position="280"/>
    </location>
</feature>
<organism evidence="6 7">
    <name type="scientific">Marinobacterium aestuarii</name>
    <dbReference type="NCBI Taxonomy" id="1821621"/>
    <lineage>
        <taxon>Bacteria</taxon>
        <taxon>Pseudomonadati</taxon>
        <taxon>Pseudomonadota</taxon>
        <taxon>Gammaproteobacteria</taxon>
        <taxon>Oceanospirillales</taxon>
        <taxon>Oceanospirillaceae</taxon>
        <taxon>Marinobacterium</taxon>
    </lineage>
</organism>
<dbReference type="Pfam" id="PF02311">
    <property type="entry name" value="AraC_binding"/>
    <property type="match status" value="1"/>
</dbReference>
<evidence type="ECO:0000256" key="1">
    <source>
        <dbReference type="ARBA" id="ARBA00023015"/>
    </source>
</evidence>
<proteinExistence type="predicted"/>
<keyword evidence="4" id="KW-0804">Transcription</keyword>
<evidence type="ECO:0000256" key="2">
    <source>
        <dbReference type="ARBA" id="ARBA00023125"/>
    </source>
</evidence>
<reference evidence="7" key="1">
    <citation type="submission" date="2016-05" db="EMBL/GenBank/DDBJ databases">
        <authorList>
            <person name="Baek K."/>
            <person name="Yang S.-J."/>
        </authorList>
    </citation>
    <scope>NUCLEOTIDE SEQUENCE [LARGE SCALE GENOMIC DNA]</scope>
    <source>
        <strain evidence="7">ST58-10</strain>
    </source>
</reference>
<dbReference type="Pfam" id="PF12833">
    <property type="entry name" value="HTH_18"/>
    <property type="match status" value="1"/>
</dbReference>
<gene>
    <name evidence="6" type="ORF">A8C75_16420</name>
</gene>
<dbReference type="InterPro" id="IPR018060">
    <property type="entry name" value="HTH_AraC"/>
</dbReference>
<dbReference type="EMBL" id="CP015839">
    <property type="protein sequence ID" value="ANG63905.1"/>
    <property type="molecule type" value="Genomic_DNA"/>
</dbReference>
<dbReference type="GO" id="GO:0043565">
    <property type="term" value="F:sequence-specific DNA binding"/>
    <property type="evidence" value="ECO:0007669"/>
    <property type="project" value="InterPro"/>
</dbReference>
<dbReference type="PANTHER" id="PTHR43280:SF17">
    <property type="entry name" value="ARAC-TYPE DNA-BINDING DOMAIN-CONTAINING PROTEIN"/>
    <property type="match status" value="1"/>
</dbReference>
<sequence length="283" mass="32353">MMQRFAKRKSRSRLEIESQAELMYMCAADATHTRLPRAMHRHEDCIEILFIREGSCSHIIDGRQYQTRKGDVLIYNSGVLHDESASPYADMSVFCCAFRNLKLKGLGRNRITEPGDSVVLQSSTLYAEFDQLLQVLYSRVCWEHRYGGEFCNQLLQALIVLVLSLIRDNEPSVASEHFDIGQQVKNYIDEHYREAIGLKSMAADMRISHYYLAHKFKAAVGCSPIQYLIRRRIGEAQSLLINTDLSATEIATMVGYDNSNYFITAFKKVVGITPSNYRVQCLK</sequence>
<keyword evidence="2" id="KW-0238">DNA-binding</keyword>
<keyword evidence="1" id="KW-0805">Transcription regulation</keyword>
<evidence type="ECO:0000256" key="3">
    <source>
        <dbReference type="ARBA" id="ARBA00023159"/>
    </source>
</evidence>
<dbReference type="Gene3D" id="2.60.120.10">
    <property type="entry name" value="Jelly Rolls"/>
    <property type="match status" value="1"/>
</dbReference>
<keyword evidence="3" id="KW-0010">Activator</keyword>
<evidence type="ECO:0000256" key="4">
    <source>
        <dbReference type="ARBA" id="ARBA00023163"/>
    </source>
</evidence>
<dbReference type="InterPro" id="IPR020449">
    <property type="entry name" value="Tscrpt_reg_AraC-type_HTH"/>
</dbReference>
<dbReference type="OrthoDB" id="9809338at2"/>
<dbReference type="KEGG" id="mars:A8C75_16420"/>
<dbReference type="InterPro" id="IPR014710">
    <property type="entry name" value="RmlC-like_jellyroll"/>
</dbReference>
<dbReference type="PANTHER" id="PTHR43280">
    <property type="entry name" value="ARAC-FAMILY TRANSCRIPTIONAL REGULATOR"/>
    <property type="match status" value="1"/>
</dbReference>
<dbReference type="InterPro" id="IPR003313">
    <property type="entry name" value="AraC-bd"/>
</dbReference>
<keyword evidence="7" id="KW-1185">Reference proteome</keyword>
<protein>
    <recommendedName>
        <fullName evidence="5">HTH araC/xylS-type domain-containing protein</fullName>
    </recommendedName>
</protein>
<dbReference type="PROSITE" id="PS01124">
    <property type="entry name" value="HTH_ARAC_FAMILY_2"/>
    <property type="match status" value="1"/>
</dbReference>
<dbReference type="SUPFAM" id="SSF51215">
    <property type="entry name" value="Regulatory protein AraC"/>
    <property type="match status" value="1"/>
</dbReference>
<dbReference type="PRINTS" id="PR00032">
    <property type="entry name" value="HTHARAC"/>
</dbReference>
<dbReference type="SUPFAM" id="SSF46689">
    <property type="entry name" value="Homeodomain-like"/>
    <property type="match status" value="2"/>
</dbReference>
<dbReference type="InterPro" id="IPR037923">
    <property type="entry name" value="HTH-like"/>
</dbReference>
<dbReference type="STRING" id="1821621.A8C75_16420"/>
<dbReference type="Gene3D" id="1.10.10.60">
    <property type="entry name" value="Homeodomain-like"/>
    <property type="match status" value="2"/>
</dbReference>
<dbReference type="RefSeq" id="WP_067384886.1">
    <property type="nucleotide sequence ID" value="NZ_CP015839.1"/>
</dbReference>
<dbReference type="InterPro" id="IPR009057">
    <property type="entry name" value="Homeodomain-like_sf"/>
</dbReference>
<evidence type="ECO:0000313" key="7">
    <source>
        <dbReference type="Proteomes" id="UP000078070"/>
    </source>
</evidence>
<evidence type="ECO:0000259" key="5">
    <source>
        <dbReference type="PROSITE" id="PS01124"/>
    </source>
</evidence>
<name>A0A1A9F166_9GAMM</name>
<dbReference type="SMART" id="SM00342">
    <property type="entry name" value="HTH_ARAC"/>
    <property type="match status" value="1"/>
</dbReference>
<dbReference type="AlphaFoldDB" id="A0A1A9F166"/>
<dbReference type="GO" id="GO:0003700">
    <property type="term" value="F:DNA-binding transcription factor activity"/>
    <property type="evidence" value="ECO:0007669"/>
    <property type="project" value="InterPro"/>
</dbReference>
<evidence type="ECO:0000313" key="6">
    <source>
        <dbReference type="EMBL" id="ANG63905.1"/>
    </source>
</evidence>